<organism evidence="2 3">
    <name type="scientific">Solirubrobacter ginsenosidimutans</name>
    <dbReference type="NCBI Taxonomy" id="490573"/>
    <lineage>
        <taxon>Bacteria</taxon>
        <taxon>Bacillati</taxon>
        <taxon>Actinomycetota</taxon>
        <taxon>Thermoleophilia</taxon>
        <taxon>Solirubrobacterales</taxon>
        <taxon>Solirubrobacteraceae</taxon>
        <taxon>Solirubrobacter</taxon>
    </lineage>
</organism>
<keyword evidence="1" id="KW-0732">Signal</keyword>
<proteinExistence type="predicted"/>
<sequence>MSALSAIAVGATLAAFPVGAGLERTPSGPATLTSTKTETVAMVGAVPAAPYDSSSRVVMNWTVTVGPGGRAGVVGPVVGGVAYDPVDLPSTPGTYTFPAPRVRLALPLGLVQETGEHAIVTREACRPQIDRASDPCETSWLDIQRAGQPDLRDRGAQLALAWTSEPDVDGDLRGDLTEDRTDLRVSALPTREPDGRLRLDVTLTNAGALTADLPSLDTSWLAGARWEGGCLPSSAGARCVSPPLAPGETRVFSVHAEDPDATTATITARAEGEDLAPGDNSTALAFAPAAPFAVVTAKAQSLSRGIKVRLSAVRPGPARVTVAFTVRGHLVKLARTVTLAPYVPRTITLRATGAKLRSLRRHAPVKGEITVRTPGAVNAVSAATRVS</sequence>
<feature type="signal peptide" evidence="1">
    <location>
        <begin position="1"/>
        <end position="20"/>
    </location>
</feature>
<dbReference type="Proteomes" id="UP001149140">
    <property type="component" value="Unassembled WGS sequence"/>
</dbReference>
<gene>
    <name evidence="2" type="ORF">OM076_24350</name>
</gene>
<accession>A0A9X3S3G6</accession>
<evidence type="ECO:0000313" key="2">
    <source>
        <dbReference type="EMBL" id="MDA0163427.1"/>
    </source>
</evidence>
<dbReference type="RefSeq" id="WP_270042671.1">
    <property type="nucleotide sequence ID" value="NZ_JAPDOD010000024.1"/>
</dbReference>
<feature type="chain" id="PRO_5040814190" description="DUF11 domain-containing protein" evidence="1">
    <location>
        <begin position="21"/>
        <end position="387"/>
    </location>
</feature>
<name>A0A9X3S3G6_9ACTN</name>
<evidence type="ECO:0000313" key="3">
    <source>
        <dbReference type="Proteomes" id="UP001149140"/>
    </source>
</evidence>
<evidence type="ECO:0008006" key="4">
    <source>
        <dbReference type="Google" id="ProtNLM"/>
    </source>
</evidence>
<dbReference type="EMBL" id="JAPDOD010000024">
    <property type="protein sequence ID" value="MDA0163427.1"/>
    <property type="molecule type" value="Genomic_DNA"/>
</dbReference>
<comment type="caution">
    <text evidence="2">The sequence shown here is derived from an EMBL/GenBank/DDBJ whole genome shotgun (WGS) entry which is preliminary data.</text>
</comment>
<protein>
    <recommendedName>
        <fullName evidence="4">DUF11 domain-containing protein</fullName>
    </recommendedName>
</protein>
<reference evidence="2" key="1">
    <citation type="submission" date="2022-10" db="EMBL/GenBank/DDBJ databases">
        <title>The WGS of Solirubrobacter ginsenosidimutans DSM 21036.</title>
        <authorList>
            <person name="Jiang Z."/>
        </authorList>
    </citation>
    <scope>NUCLEOTIDE SEQUENCE</scope>
    <source>
        <strain evidence="2">DSM 21036</strain>
    </source>
</reference>
<evidence type="ECO:0000256" key="1">
    <source>
        <dbReference type="SAM" id="SignalP"/>
    </source>
</evidence>
<keyword evidence="3" id="KW-1185">Reference proteome</keyword>
<dbReference type="AlphaFoldDB" id="A0A9X3S3G6"/>